<gene>
    <name evidence="4" type="ORF">K1Y79_12825</name>
</gene>
<dbReference type="EMBL" id="JAICCF010000002">
    <property type="protein sequence ID" value="MBW8685213.1"/>
    <property type="molecule type" value="Genomic_DNA"/>
</dbReference>
<dbReference type="RefSeq" id="WP_220250432.1">
    <property type="nucleotide sequence ID" value="NZ_JAICCF010000002.1"/>
</dbReference>
<evidence type="ECO:0000256" key="2">
    <source>
        <dbReference type="ARBA" id="ARBA00000751"/>
    </source>
</evidence>
<dbReference type="Proteomes" id="UP000812961">
    <property type="component" value="Unassembled WGS sequence"/>
</dbReference>
<protein>
    <submittedName>
        <fullName evidence="4">NADAR family protein</fullName>
    </submittedName>
</protein>
<dbReference type="InterPro" id="IPR012816">
    <property type="entry name" value="NADAR"/>
</dbReference>
<comment type="catalytic activity">
    <reaction evidence="2">
        <text>2,5-diamino-6-hydroxy-4-(5-phosphoribosylamino)-pyrimidine + H2O = 2,5,6-triamino-4-hydroxypyrimidine + D-ribose 5-phosphate</text>
        <dbReference type="Rhea" id="RHEA:23436"/>
        <dbReference type="ChEBI" id="CHEBI:15377"/>
        <dbReference type="ChEBI" id="CHEBI:58614"/>
        <dbReference type="ChEBI" id="CHEBI:78346"/>
        <dbReference type="ChEBI" id="CHEBI:137796"/>
    </reaction>
</comment>
<dbReference type="Gene3D" id="1.10.357.40">
    <property type="entry name" value="YbiA-like"/>
    <property type="match status" value="1"/>
</dbReference>
<evidence type="ECO:0000313" key="5">
    <source>
        <dbReference type="Proteomes" id="UP000812961"/>
    </source>
</evidence>
<dbReference type="NCBIfam" id="TIGR02464">
    <property type="entry name" value="ribofla_fusion"/>
    <property type="match status" value="1"/>
</dbReference>
<dbReference type="InterPro" id="IPR037238">
    <property type="entry name" value="YbiA-like_sf"/>
</dbReference>
<organism evidence="4 5">
    <name type="scientific">Chitinophaga rhizophila</name>
    <dbReference type="NCBI Taxonomy" id="2866212"/>
    <lineage>
        <taxon>Bacteria</taxon>
        <taxon>Pseudomonadati</taxon>
        <taxon>Bacteroidota</taxon>
        <taxon>Chitinophagia</taxon>
        <taxon>Chitinophagales</taxon>
        <taxon>Chitinophagaceae</taxon>
        <taxon>Chitinophaga</taxon>
    </lineage>
</organism>
<dbReference type="SUPFAM" id="SSF143990">
    <property type="entry name" value="YbiA-like"/>
    <property type="match status" value="1"/>
</dbReference>
<evidence type="ECO:0000259" key="3">
    <source>
        <dbReference type="Pfam" id="PF08719"/>
    </source>
</evidence>
<evidence type="ECO:0000256" key="1">
    <source>
        <dbReference type="ARBA" id="ARBA00000022"/>
    </source>
</evidence>
<name>A0ABS7GFC9_9BACT</name>
<comment type="caution">
    <text evidence="4">The sequence shown here is derived from an EMBL/GenBank/DDBJ whole genome shotgun (WGS) entry which is preliminary data.</text>
</comment>
<sequence>MKYNIKDSELRSYNKDDSCIFKKNNDAYGALSNMSTKFPLIVNNIKIKTSEALYQACKFPHNTELQREIIQEKSPMKVKMLSKAHKLQCRSDWDSVRLKIMRWCIQLKLIQNFVTFGEELHLTGTKAIVENSSNDNFWGAIPDKNEMIFTGQNALGRLLMELRQKLYSRNWIELFVLAPPEIDNFVIYKEPICIIDERLTLIHSLLNYWEILDKNYGSKELTPKWKGFPRDLKANILGENIFDIHHTLFRNTDE</sequence>
<dbReference type="CDD" id="cd15457">
    <property type="entry name" value="NADAR"/>
    <property type="match status" value="1"/>
</dbReference>
<feature type="domain" description="NADAR" evidence="3">
    <location>
        <begin position="21"/>
        <end position="166"/>
    </location>
</feature>
<reference evidence="4 5" key="1">
    <citation type="submission" date="2021-08" db="EMBL/GenBank/DDBJ databases">
        <title>The genome sequence of Chitinophaga sp. B61.</title>
        <authorList>
            <person name="Zhang X."/>
        </authorList>
    </citation>
    <scope>NUCLEOTIDE SEQUENCE [LARGE SCALE GENOMIC DNA]</scope>
    <source>
        <strain evidence="4 5">B61</strain>
    </source>
</reference>
<evidence type="ECO:0000313" key="4">
    <source>
        <dbReference type="EMBL" id="MBW8685213.1"/>
    </source>
</evidence>
<keyword evidence="5" id="KW-1185">Reference proteome</keyword>
<proteinExistence type="predicted"/>
<accession>A0ABS7GFC9</accession>
<comment type="catalytic activity">
    <reaction evidence="1">
        <text>5-amino-6-(5-phospho-D-ribosylamino)uracil + H2O = 5,6-diaminouracil + D-ribose 5-phosphate</text>
        <dbReference type="Rhea" id="RHEA:55020"/>
        <dbReference type="ChEBI" id="CHEBI:15377"/>
        <dbReference type="ChEBI" id="CHEBI:46252"/>
        <dbReference type="ChEBI" id="CHEBI:58453"/>
        <dbReference type="ChEBI" id="CHEBI:78346"/>
    </reaction>
</comment>
<dbReference type="Pfam" id="PF08719">
    <property type="entry name" value="NADAR"/>
    <property type="match status" value="1"/>
</dbReference>